<keyword evidence="5 6" id="KW-0440">LIM domain</keyword>
<dbReference type="OrthoDB" id="10069167at2759"/>
<feature type="region of interest" description="Disordered" evidence="7">
    <location>
        <begin position="1"/>
        <end position="33"/>
    </location>
</feature>
<dbReference type="GO" id="GO:0008270">
    <property type="term" value="F:zinc ion binding"/>
    <property type="evidence" value="ECO:0007669"/>
    <property type="project" value="InterPro"/>
</dbReference>
<dbReference type="SMART" id="SM00132">
    <property type="entry name" value="LIM"/>
    <property type="match status" value="3"/>
</dbReference>
<evidence type="ECO:0000256" key="4">
    <source>
        <dbReference type="ARBA" id="ARBA00022833"/>
    </source>
</evidence>
<evidence type="ECO:0000256" key="1">
    <source>
        <dbReference type="ARBA" id="ARBA00008268"/>
    </source>
</evidence>
<dbReference type="PROSITE" id="PS51303">
    <property type="entry name" value="PET"/>
    <property type="match status" value="1"/>
</dbReference>
<evidence type="ECO:0000259" key="9">
    <source>
        <dbReference type="PROSITE" id="PS51303"/>
    </source>
</evidence>
<dbReference type="AlphaFoldDB" id="A0A210PH38"/>
<dbReference type="InterPro" id="IPR033725">
    <property type="entry name" value="LIM1_prickle"/>
</dbReference>
<comment type="caution">
    <text evidence="10">The sequence shown here is derived from an EMBL/GenBank/DDBJ whole genome shotgun (WGS) entry which is preliminary data.</text>
</comment>
<name>A0A210PH38_MIZYE</name>
<dbReference type="PANTHER" id="PTHR24211">
    <property type="entry name" value="LIM DOMAIN-CONTAINING PROTEIN"/>
    <property type="match status" value="1"/>
</dbReference>
<feature type="compositionally biased region" description="Basic and acidic residues" evidence="7">
    <location>
        <begin position="642"/>
        <end position="660"/>
    </location>
</feature>
<dbReference type="InterPro" id="IPR047120">
    <property type="entry name" value="Pk/Esn/Tes"/>
</dbReference>
<comment type="similarity">
    <text evidence="1">Belongs to the prickle / espinas / testin family.</text>
</comment>
<gene>
    <name evidence="10" type="ORF">KP79_PYT11500</name>
</gene>
<feature type="region of interest" description="Disordered" evidence="7">
    <location>
        <begin position="431"/>
        <end position="472"/>
    </location>
</feature>
<feature type="compositionally biased region" description="Polar residues" evidence="7">
    <location>
        <begin position="577"/>
        <end position="588"/>
    </location>
</feature>
<feature type="region of interest" description="Disordered" evidence="7">
    <location>
        <begin position="565"/>
        <end position="711"/>
    </location>
</feature>
<feature type="region of interest" description="Disordered" evidence="7">
    <location>
        <begin position="766"/>
        <end position="787"/>
    </location>
</feature>
<dbReference type="SUPFAM" id="SSF57716">
    <property type="entry name" value="Glucocorticoid receptor-like (DNA-binding domain)"/>
    <property type="match status" value="2"/>
</dbReference>
<feature type="region of interest" description="Disordered" evidence="7">
    <location>
        <begin position="504"/>
        <end position="541"/>
    </location>
</feature>
<evidence type="ECO:0000259" key="8">
    <source>
        <dbReference type="PROSITE" id="PS50023"/>
    </source>
</evidence>
<keyword evidence="11" id="KW-1185">Reference proteome</keyword>
<evidence type="ECO:0000256" key="6">
    <source>
        <dbReference type="PROSITE-ProRule" id="PRU00125"/>
    </source>
</evidence>
<protein>
    <submittedName>
        <fullName evidence="10">Prickle-like protein 2</fullName>
    </submittedName>
</protein>
<keyword evidence="4 6" id="KW-0862">Zinc</keyword>
<reference evidence="10 11" key="1">
    <citation type="journal article" date="2017" name="Nat. Ecol. Evol.">
        <title>Scallop genome provides insights into evolution of bilaterian karyotype and development.</title>
        <authorList>
            <person name="Wang S."/>
            <person name="Zhang J."/>
            <person name="Jiao W."/>
            <person name="Li J."/>
            <person name="Xun X."/>
            <person name="Sun Y."/>
            <person name="Guo X."/>
            <person name="Huan P."/>
            <person name="Dong B."/>
            <person name="Zhang L."/>
            <person name="Hu X."/>
            <person name="Sun X."/>
            <person name="Wang J."/>
            <person name="Zhao C."/>
            <person name="Wang Y."/>
            <person name="Wang D."/>
            <person name="Huang X."/>
            <person name="Wang R."/>
            <person name="Lv J."/>
            <person name="Li Y."/>
            <person name="Zhang Z."/>
            <person name="Liu B."/>
            <person name="Lu W."/>
            <person name="Hui Y."/>
            <person name="Liang J."/>
            <person name="Zhou Z."/>
            <person name="Hou R."/>
            <person name="Li X."/>
            <person name="Liu Y."/>
            <person name="Li H."/>
            <person name="Ning X."/>
            <person name="Lin Y."/>
            <person name="Zhao L."/>
            <person name="Xing Q."/>
            <person name="Dou J."/>
            <person name="Li Y."/>
            <person name="Mao J."/>
            <person name="Guo H."/>
            <person name="Dou H."/>
            <person name="Li T."/>
            <person name="Mu C."/>
            <person name="Jiang W."/>
            <person name="Fu Q."/>
            <person name="Fu X."/>
            <person name="Miao Y."/>
            <person name="Liu J."/>
            <person name="Yu Q."/>
            <person name="Li R."/>
            <person name="Liao H."/>
            <person name="Li X."/>
            <person name="Kong Y."/>
            <person name="Jiang Z."/>
            <person name="Chourrout D."/>
            <person name="Li R."/>
            <person name="Bao Z."/>
        </authorList>
    </citation>
    <scope>NUCLEOTIDE SEQUENCE [LARGE SCALE GENOMIC DNA]</scope>
    <source>
        <strain evidence="10 11">PY_sf001</strain>
    </source>
</reference>
<feature type="domain" description="LIM zinc-binding" evidence="8">
    <location>
        <begin position="199"/>
        <end position="263"/>
    </location>
</feature>
<dbReference type="InterPro" id="IPR033727">
    <property type="entry name" value="LIM3_prickle"/>
</dbReference>
<evidence type="ECO:0000256" key="2">
    <source>
        <dbReference type="ARBA" id="ARBA00022723"/>
    </source>
</evidence>
<dbReference type="PROSITE" id="PS00478">
    <property type="entry name" value="LIM_DOMAIN_1"/>
    <property type="match status" value="1"/>
</dbReference>
<dbReference type="PROSITE" id="PS50023">
    <property type="entry name" value="LIM_DOMAIN_2"/>
    <property type="match status" value="2"/>
</dbReference>
<evidence type="ECO:0000313" key="10">
    <source>
        <dbReference type="EMBL" id="OWF35802.1"/>
    </source>
</evidence>
<dbReference type="PANTHER" id="PTHR24211:SF20">
    <property type="entry name" value="PROTEIN ESPINAS-RELATED"/>
    <property type="match status" value="1"/>
</dbReference>
<organism evidence="10 11">
    <name type="scientific">Mizuhopecten yessoensis</name>
    <name type="common">Japanese scallop</name>
    <name type="synonym">Patinopecten yessoensis</name>
    <dbReference type="NCBI Taxonomy" id="6573"/>
    <lineage>
        <taxon>Eukaryota</taxon>
        <taxon>Metazoa</taxon>
        <taxon>Spiralia</taxon>
        <taxon>Lophotrochozoa</taxon>
        <taxon>Mollusca</taxon>
        <taxon>Bivalvia</taxon>
        <taxon>Autobranchia</taxon>
        <taxon>Pteriomorphia</taxon>
        <taxon>Pectinida</taxon>
        <taxon>Pectinoidea</taxon>
        <taxon>Pectinidae</taxon>
        <taxon>Mizuhopecten</taxon>
    </lineage>
</organism>
<dbReference type="InterPro" id="IPR033726">
    <property type="entry name" value="LIM2_prickle"/>
</dbReference>
<sequence length="787" mass="89506">MATSGGDLSPNDSPLFAREGHDPHFPPNMSPPLTQQINAGHPCSNCKEHCPGFELHFWRKICKHCKCPPETHDMSSTGDQERSLQRLIHDTKRNSTSDDDSGCPLEEYTWVPPGLKPEQVHQYFTALPEDKVPYLNSVGEKYRVRQLLQQLPPHDNEVRYCNTLSEEEKRELRMFSTQRKREALGRGSVRPLPLTMQGSICTKCQEVVPGGSIAVFASRAGHDQCWHPACFLCTTCEELLVDLIYFFKDEALYCGRHHAELIKPRCAACDEIIFADECTEAEGRSWHMKHFCCFECDRQLGGQRYIMKEGRPYCCMCFERMFAEYCDTCGEHIGVDQGQMTHEGQHWHATEVCFKCHTCQKSLIGQPFLPKHGVIYCSAACSRAGSMQTQTPRRPEDYAADIDGMRLGSPVSHALQENSVMGIQEALRQQYSLSDNSQPSSDRDQGYATSSNSEVYAPGMYEPPQSQLSHVRESQCSYELNLDGLRETLPPVYEGVRRKKRLSQFSMPDLSKEPSSPLLNERHSNSSSRNRSRSGSQSNLNLGGFHNYEEIGPALFQSDYLPNQAPPHLFGNRPDRSLSSSHAGNVQSYPELRNIRCVNQSPQNEGRNPPQLPDGEKMNPIRRPPTGRPPQPSQASRYPRSRSFEGRPSDRHHYRDYHRDHREHRGHHHENRGHHHHGHRGHANDFQSHLNELRGNPSELPSTSQEPVNQTGSRRVEFLDDYEDDQCSTCSSSTDSDDFYYYYDNPRSFTNKISYVDDMGVGLGQSNAMRSRTSGRHRSKNKQCVIS</sequence>
<feature type="compositionally biased region" description="Polar residues" evidence="7">
    <location>
        <begin position="597"/>
        <end position="606"/>
    </location>
</feature>
<keyword evidence="2 6" id="KW-0479">Metal-binding</keyword>
<feature type="domain" description="LIM zinc-binding" evidence="8">
    <location>
        <begin position="264"/>
        <end position="324"/>
    </location>
</feature>
<dbReference type="Gene3D" id="2.10.110.10">
    <property type="entry name" value="Cysteine Rich Protein"/>
    <property type="match status" value="3"/>
</dbReference>
<dbReference type="Proteomes" id="UP000242188">
    <property type="component" value="Unassembled WGS sequence"/>
</dbReference>
<evidence type="ECO:0000256" key="3">
    <source>
        <dbReference type="ARBA" id="ARBA00022737"/>
    </source>
</evidence>
<evidence type="ECO:0000256" key="5">
    <source>
        <dbReference type="ARBA" id="ARBA00023038"/>
    </source>
</evidence>
<feature type="compositionally biased region" description="Polar residues" evidence="7">
    <location>
        <begin position="699"/>
        <end position="711"/>
    </location>
</feature>
<proteinExistence type="inferred from homology"/>
<dbReference type="CDD" id="cd09420">
    <property type="entry name" value="LIM3_Prickle"/>
    <property type="match status" value="1"/>
</dbReference>
<dbReference type="Pfam" id="PF00412">
    <property type="entry name" value="LIM"/>
    <property type="match status" value="3"/>
</dbReference>
<dbReference type="CDD" id="cd09418">
    <property type="entry name" value="LIM2_Prickle"/>
    <property type="match status" value="1"/>
</dbReference>
<dbReference type="InterPro" id="IPR010442">
    <property type="entry name" value="PET_domain"/>
</dbReference>
<dbReference type="FunFam" id="2.10.110.10:FF:000035">
    <property type="entry name" value="prickle-like protein 2 isoform X1"/>
    <property type="match status" value="1"/>
</dbReference>
<feature type="domain" description="PET" evidence="9">
    <location>
        <begin position="89"/>
        <end position="197"/>
    </location>
</feature>
<feature type="compositionally biased region" description="Basic residues" evidence="7">
    <location>
        <begin position="661"/>
        <end position="681"/>
    </location>
</feature>
<dbReference type="EMBL" id="NEDP02076707">
    <property type="protein sequence ID" value="OWF35802.1"/>
    <property type="molecule type" value="Genomic_DNA"/>
</dbReference>
<feature type="compositionally biased region" description="Low complexity" evidence="7">
    <location>
        <begin position="525"/>
        <end position="541"/>
    </location>
</feature>
<evidence type="ECO:0000313" key="11">
    <source>
        <dbReference type="Proteomes" id="UP000242188"/>
    </source>
</evidence>
<dbReference type="InterPro" id="IPR033723">
    <property type="entry name" value="PET_prickle"/>
</dbReference>
<dbReference type="STRING" id="6573.A0A210PH38"/>
<feature type="compositionally biased region" description="Polar residues" evidence="7">
    <location>
        <begin position="431"/>
        <end position="440"/>
    </location>
</feature>
<dbReference type="Pfam" id="PF06297">
    <property type="entry name" value="PET"/>
    <property type="match status" value="1"/>
</dbReference>
<feature type="compositionally biased region" description="Pro residues" evidence="7">
    <location>
        <begin position="622"/>
        <end position="632"/>
    </location>
</feature>
<accession>A0A210PH38</accession>
<evidence type="ECO:0000256" key="7">
    <source>
        <dbReference type="SAM" id="MobiDB-lite"/>
    </source>
</evidence>
<dbReference type="CDD" id="cd09827">
    <property type="entry name" value="PET_Prickle"/>
    <property type="match status" value="1"/>
</dbReference>
<keyword evidence="3" id="KW-0677">Repeat</keyword>
<dbReference type="CDD" id="cd09415">
    <property type="entry name" value="LIM1_Prickle"/>
    <property type="match status" value="1"/>
</dbReference>
<dbReference type="InterPro" id="IPR001781">
    <property type="entry name" value="Znf_LIM"/>
</dbReference>
<dbReference type="FunFam" id="2.10.110.10:FF:000005">
    <property type="entry name" value="Testin isoform 1"/>
    <property type="match status" value="1"/>
</dbReference>